<organism evidence="3 4">
    <name type="scientific">Syncephalastrum racemosum</name>
    <name type="common">Filamentous fungus</name>
    <dbReference type="NCBI Taxonomy" id="13706"/>
    <lineage>
        <taxon>Eukaryota</taxon>
        <taxon>Fungi</taxon>
        <taxon>Fungi incertae sedis</taxon>
        <taxon>Mucoromycota</taxon>
        <taxon>Mucoromycotina</taxon>
        <taxon>Mucoromycetes</taxon>
        <taxon>Mucorales</taxon>
        <taxon>Syncephalastraceae</taxon>
        <taxon>Syncephalastrum</taxon>
    </lineage>
</organism>
<dbReference type="OrthoDB" id="10261753at2759"/>
<dbReference type="FunCoup" id="A0A1X2H0A7">
    <property type="interactions" value="449"/>
</dbReference>
<dbReference type="InterPro" id="IPR038511">
    <property type="entry name" value="TAP42/TAP46-like_sf"/>
</dbReference>
<dbReference type="GO" id="GO:0035303">
    <property type="term" value="P:regulation of dephosphorylation"/>
    <property type="evidence" value="ECO:0007669"/>
    <property type="project" value="TreeGrafter"/>
</dbReference>
<dbReference type="GO" id="GO:0051721">
    <property type="term" value="F:protein phosphatase 2A binding"/>
    <property type="evidence" value="ECO:0007669"/>
    <property type="project" value="TreeGrafter"/>
</dbReference>
<dbReference type="STRING" id="13706.A0A1X2H0A7"/>
<feature type="region of interest" description="Disordered" evidence="2">
    <location>
        <begin position="215"/>
        <end position="249"/>
    </location>
</feature>
<evidence type="ECO:0000256" key="1">
    <source>
        <dbReference type="SAM" id="Coils"/>
    </source>
</evidence>
<gene>
    <name evidence="3" type="ORF">BCR43DRAFT_480476</name>
</gene>
<proteinExistence type="predicted"/>
<dbReference type="InParanoid" id="A0A1X2H0A7"/>
<evidence type="ECO:0000313" key="3">
    <source>
        <dbReference type="EMBL" id="ORY90511.1"/>
    </source>
</evidence>
<dbReference type="Pfam" id="PF04177">
    <property type="entry name" value="TAP42"/>
    <property type="match status" value="1"/>
</dbReference>
<dbReference type="OMA" id="EYELCEA"/>
<dbReference type="PANTHER" id="PTHR10933:SF9">
    <property type="entry name" value="IMMUNOGLOBULIN-BINDING PROTEIN 1"/>
    <property type="match status" value="1"/>
</dbReference>
<name>A0A1X2H0A7_SYNRA</name>
<dbReference type="GO" id="GO:0005829">
    <property type="term" value="C:cytosol"/>
    <property type="evidence" value="ECO:0007669"/>
    <property type="project" value="TreeGrafter"/>
</dbReference>
<dbReference type="GO" id="GO:0009966">
    <property type="term" value="P:regulation of signal transduction"/>
    <property type="evidence" value="ECO:0007669"/>
    <property type="project" value="InterPro"/>
</dbReference>
<feature type="compositionally biased region" description="Basic and acidic residues" evidence="2">
    <location>
        <begin position="231"/>
        <end position="249"/>
    </location>
</feature>
<dbReference type="PANTHER" id="PTHR10933">
    <property type="entry name" value="IMMUNOGLOBULIN-BINDING PROTEIN 1"/>
    <property type="match status" value="1"/>
</dbReference>
<dbReference type="AlphaFoldDB" id="A0A1X2H0A7"/>
<evidence type="ECO:0000313" key="4">
    <source>
        <dbReference type="Proteomes" id="UP000242180"/>
    </source>
</evidence>
<feature type="region of interest" description="Disordered" evidence="2">
    <location>
        <begin position="292"/>
        <end position="345"/>
    </location>
</feature>
<dbReference type="InterPro" id="IPR007304">
    <property type="entry name" value="TAP46-like"/>
</dbReference>
<evidence type="ECO:0000256" key="2">
    <source>
        <dbReference type="SAM" id="MobiDB-lite"/>
    </source>
</evidence>
<accession>A0A1X2H0A7</accession>
<sequence>MDNLSLGQLFQRGQATISELEETSLASADPAYQEKVSHGLSCLTRAQALVDQLSIFSSNEILEDINTHDLRFLLIPAYLGELTLKQNDTAKRGAILDTAKDHYLTFLHLCQEHQLVQAQDMEHMKRYTEAQAGPAPAQQRHEKIAQFKREKAMREKLKNLRTMLDTIDENNDERDETEREWVMALVELTIMTSLQQLHGIEQEAVMVKEMEAMAKDRRRMPGSGESSTADAVDRRIPPTWGHDKPLMTKEGKPLQPFVITNKRQQMKDQVFRPGWSLPTMSIDEYLQREEERGNIIRGGGESSEEKKEIDDNDTEALDAETMKQRAWDEYTEANPRGAGNTMNRG</sequence>
<feature type="coiled-coil region" evidence="1">
    <location>
        <begin position="150"/>
        <end position="180"/>
    </location>
</feature>
<dbReference type="Proteomes" id="UP000242180">
    <property type="component" value="Unassembled WGS sequence"/>
</dbReference>
<comment type="caution">
    <text evidence="3">The sequence shown here is derived from an EMBL/GenBank/DDBJ whole genome shotgun (WGS) entry which is preliminary data.</text>
</comment>
<keyword evidence="1" id="KW-0175">Coiled coil</keyword>
<reference evidence="3 4" key="1">
    <citation type="submission" date="2016-07" db="EMBL/GenBank/DDBJ databases">
        <title>Pervasive Adenine N6-methylation of Active Genes in Fungi.</title>
        <authorList>
            <consortium name="DOE Joint Genome Institute"/>
            <person name="Mondo S.J."/>
            <person name="Dannebaum R.O."/>
            <person name="Kuo R.C."/>
            <person name="Labutti K."/>
            <person name="Haridas S."/>
            <person name="Kuo A."/>
            <person name="Salamov A."/>
            <person name="Ahrendt S.R."/>
            <person name="Lipzen A."/>
            <person name="Sullivan W."/>
            <person name="Andreopoulos W.B."/>
            <person name="Clum A."/>
            <person name="Lindquist E."/>
            <person name="Daum C."/>
            <person name="Ramamoorthy G.K."/>
            <person name="Gryganskyi A."/>
            <person name="Culley D."/>
            <person name="Magnuson J.K."/>
            <person name="James T.Y."/>
            <person name="O'Malley M.A."/>
            <person name="Stajich J.E."/>
            <person name="Spatafora J.W."/>
            <person name="Visel A."/>
            <person name="Grigoriev I.V."/>
        </authorList>
    </citation>
    <scope>NUCLEOTIDE SEQUENCE [LARGE SCALE GENOMIC DNA]</scope>
    <source>
        <strain evidence="3 4">NRRL 2496</strain>
    </source>
</reference>
<keyword evidence="4" id="KW-1185">Reference proteome</keyword>
<protein>
    <submittedName>
        <fullName evidence="3">TAP42-like protein</fullName>
    </submittedName>
</protein>
<dbReference type="EMBL" id="MCGN01000012">
    <property type="protein sequence ID" value="ORY90511.1"/>
    <property type="molecule type" value="Genomic_DNA"/>
</dbReference>
<dbReference type="Gene3D" id="1.25.40.540">
    <property type="entry name" value="TAP42-like family"/>
    <property type="match status" value="1"/>
</dbReference>